<dbReference type="InterPro" id="IPR002110">
    <property type="entry name" value="Ankyrin_rpt"/>
</dbReference>
<evidence type="ECO:0000256" key="11">
    <source>
        <dbReference type="SAM" id="MobiDB-lite"/>
    </source>
</evidence>
<proteinExistence type="inferred from homology"/>
<feature type="repeat" description="ANK" evidence="9">
    <location>
        <begin position="581"/>
        <end position="613"/>
    </location>
</feature>
<feature type="compositionally biased region" description="Acidic residues" evidence="11">
    <location>
        <begin position="197"/>
        <end position="209"/>
    </location>
</feature>
<keyword evidence="14" id="KW-1185">Reference proteome</keyword>
<dbReference type="Proteomes" id="UP000037460">
    <property type="component" value="Unassembled WGS sequence"/>
</dbReference>
<dbReference type="PANTHER" id="PTHR24173:SF74">
    <property type="entry name" value="ANKYRIN REPEAT DOMAIN-CONTAINING PROTEIN 16"/>
    <property type="match status" value="1"/>
</dbReference>
<dbReference type="InterPro" id="IPR018247">
    <property type="entry name" value="EF_Hand_1_Ca_BS"/>
</dbReference>
<keyword evidence="7 9" id="KW-0040">ANK repeat</keyword>
<comment type="similarity">
    <text evidence="1 10">Belongs to the Arg-specific ADP-ribosyltransferase family.</text>
</comment>
<dbReference type="Pfam" id="PF13499">
    <property type="entry name" value="EF-hand_7"/>
    <property type="match status" value="1"/>
</dbReference>
<feature type="domain" description="EF-hand" evidence="12">
    <location>
        <begin position="1403"/>
        <end position="1438"/>
    </location>
</feature>
<keyword evidence="10" id="KW-0520">NAD</keyword>
<evidence type="ECO:0000256" key="8">
    <source>
        <dbReference type="ARBA" id="ARBA00047597"/>
    </source>
</evidence>
<comment type="caution">
    <text evidence="13">The sequence shown here is derived from an EMBL/GenBank/DDBJ whole genome shotgun (WGS) entry which is preliminary data.</text>
</comment>
<dbReference type="Pfam" id="PF13606">
    <property type="entry name" value="Ank_3"/>
    <property type="match status" value="1"/>
</dbReference>
<reference evidence="14" key="1">
    <citation type="journal article" date="2015" name="PLoS Genet.">
        <title>Genome Sequence and Transcriptome Analyses of Chrysochromulina tobin: Metabolic Tools for Enhanced Algal Fitness in the Prominent Order Prymnesiales (Haptophyceae).</title>
        <authorList>
            <person name="Hovde B.T."/>
            <person name="Deodato C.R."/>
            <person name="Hunsperger H.M."/>
            <person name="Ryken S.A."/>
            <person name="Yost W."/>
            <person name="Jha R.K."/>
            <person name="Patterson J."/>
            <person name="Monnat R.J. Jr."/>
            <person name="Barlow S.B."/>
            <person name="Starkenburg S.R."/>
            <person name="Cattolico R.A."/>
        </authorList>
    </citation>
    <scope>NUCLEOTIDE SEQUENCE</scope>
    <source>
        <strain evidence="14">CCMP291</strain>
    </source>
</reference>
<dbReference type="Pfam" id="PF00023">
    <property type="entry name" value="Ank"/>
    <property type="match status" value="1"/>
</dbReference>
<sequence>MPLHVSVFDLDENDLQEEQGLSESDKQMLAVRAVPSCVLFLKGCAASSAAVGPDEDYSLVKGLLQRIVVLKLESGVVDGGARLSWSQQSADAPKDKKQEIEAFGSATTRCYLEFLTSVAARLSMGADAVMANLESHLSGCFAAYWRKMDMDGRFAGLRAALVDFSQRERALPLRDAQMWLSDTNNFASQKSALQESEQAEADKAEEEAEWTTLEEKWKTDRTPEEIAKKRKEWQAAKKKLRDEKLKQQKDADERTSFEDIADRVVFRPDREAAHVKWAEQSGINDKLRKMCTALRETFATQPGLFLSRMLLLEPCIVRGATPMKDVGSMNLTEVVHTWPTVRRIVVGHSDEKTRKKLIEEGPSSLKRLLALGLPLEAAPFGYSMLYLACAQGNSELVEFLIRHGANLHALSKDCTLPIEVAAAMGDDTIVTTLLKYGSFFGSALHYAAASGQSHIVKTLLRAKADPCIGHAAPGTSKEKTPLELALLHEHATVIDVLHLHLKDVHSTEFDRSHSHRTEFDRAIERLPLSLRGSSLLPRDKRQDAARDEPLSSSIYDYLDVRDYLLGLLEDKPTKPDAADALGWTALSYAALLNDAEAARKLLDLGAKHTVRDRHNLSCVLWAHWSKHLTGRKDFLDVLREKRGPSALVLDGTDKEAFEKLRHAAENAADPAVQQLLKVTMPSYSGRASSAGAAVGAAVGAATLKRRKGKGKAQLVQQTQLDERSHQQSVRGISDLLERRAFDPSDKPRMSLEEYLLWLADESEFQGRYPCDGVFKGDMVGFINSCKAGTLDIIASNTQPLGATPVDVFALQLYSRPELYAYINKAFRTPKKGDKKAEAESALAQRLWRPVVWYIATAHTHLRPKPGIYFRGVNKLFRDNFIDLQAYAPGNVVTFSSFSSSTSDLRVASRFMYTGNQMDKPEGVVFKIYAKTATPIDWCSYAPHEKEHLFNPEARFRVLNWYPATSANLRRGMRVEHGQSSFLLSCDSVVEAVPLPALKQSLPKLQQELREHLHGHHVMLIELEEVPLTRDQLLEIEEKMEAERFEAVEKLKRANEEAAAQLKVEATVAMDALKTKLDSDAERRENALLSRREADLTRLSDELTRAIINAEKLCADHPLLIRDTIDVAQSNLRKLQKLLQKLEVEKMSPKLQSFTPLLHEVIESSPAQIEELRAAEAARQAASAAGAAGAAVMSGVSGVAVDAPPDADGHASSTAKALYDEGDFETQLEQLQKLEEILTSNPSMMDERKLMNAIVARVRERYQLVIHSRCHKLGQPDEALEFEGVLDELKKTSKLYEESYNAAFAQIKAQDPSGAHLAEISRLAKEQNARSDEVCRSQIGRQETAQLPASVSPHELPATLSAAPSAAEEALKVKQTFDHFDANNNGYLEVQELRKALEHHGLNLSTAEAGRIMSLYDDKPDGKLDLSEFAQAVRDLDPHRCYFTVRRDVLNGNKPTFCQKTKDQVELFCQAAVVRMQVTLLLADKFRSGGIKPLHKLKRHTRLTEKAMLRTDDEGSVDRCCDVVRDMYRADSIEEVARVVREMCTWPQIQIVRIKDRYDDNNKSDGGWRDCMINYVVKDAPHMHICELQVAHEKMLTTREGLHAHGIYNHVRNAVELQERMLAVGGFIPAK</sequence>
<keyword evidence="2 10" id="KW-0328">Glycosyltransferase</keyword>
<keyword evidence="5" id="KW-0677">Repeat</keyword>
<evidence type="ECO:0000313" key="13">
    <source>
        <dbReference type="EMBL" id="KOO32532.1"/>
    </source>
</evidence>
<dbReference type="GO" id="GO:0106274">
    <property type="term" value="F:NAD+-protein-arginine ADP-ribosyltransferase activity"/>
    <property type="evidence" value="ECO:0007669"/>
    <property type="project" value="UniProtKB-EC"/>
</dbReference>
<evidence type="ECO:0000256" key="7">
    <source>
        <dbReference type="ARBA" id="ARBA00023043"/>
    </source>
</evidence>
<dbReference type="EC" id="2.4.2.31" evidence="10"/>
<dbReference type="SUPFAM" id="SSF56399">
    <property type="entry name" value="ADP-ribosylation"/>
    <property type="match status" value="1"/>
</dbReference>
<keyword evidence="4" id="KW-0548">Nucleotidyltransferase</keyword>
<evidence type="ECO:0000256" key="3">
    <source>
        <dbReference type="ARBA" id="ARBA00022679"/>
    </source>
</evidence>
<evidence type="ECO:0000256" key="5">
    <source>
        <dbReference type="ARBA" id="ARBA00022737"/>
    </source>
</evidence>
<name>A0A0M0K1S9_9EUKA</name>
<dbReference type="SMART" id="SM00248">
    <property type="entry name" value="ANK"/>
    <property type="match status" value="4"/>
</dbReference>
<dbReference type="Gene3D" id="1.25.40.20">
    <property type="entry name" value="Ankyrin repeat-containing domain"/>
    <property type="match status" value="2"/>
</dbReference>
<dbReference type="PROSITE" id="PS50297">
    <property type="entry name" value="ANK_REP_REGION"/>
    <property type="match status" value="1"/>
</dbReference>
<comment type="catalytic activity">
    <reaction evidence="8 10">
        <text>L-arginyl-[protein] + NAD(+) = N(omega)-(ADP-D-ribosyl)-L-arginyl-[protein] + nicotinamide + H(+)</text>
        <dbReference type="Rhea" id="RHEA:19149"/>
        <dbReference type="Rhea" id="RHEA-COMP:10532"/>
        <dbReference type="Rhea" id="RHEA-COMP:15087"/>
        <dbReference type="ChEBI" id="CHEBI:15378"/>
        <dbReference type="ChEBI" id="CHEBI:17154"/>
        <dbReference type="ChEBI" id="CHEBI:29965"/>
        <dbReference type="ChEBI" id="CHEBI:57540"/>
        <dbReference type="ChEBI" id="CHEBI:142554"/>
        <dbReference type="EC" id="2.4.2.31"/>
    </reaction>
</comment>
<evidence type="ECO:0000313" key="14">
    <source>
        <dbReference type="Proteomes" id="UP000037460"/>
    </source>
</evidence>
<dbReference type="InterPro" id="IPR002048">
    <property type="entry name" value="EF_hand_dom"/>
</dbReference>
<dbReference type="InterPro" id="IPR036770">
    <property type="entry name" value="Ankyrin_rpt-contain_sf"/>
</dbReference>
<evidence type="ECO:0000256" key="4">
    <source>
        <dbReference type="ARBA" id="ARBA00022695"/>
    </source>
</evidence>
<evidence type="ECO:0000256" key="2">
    <source>
        <dbReference type="ARBA" id="ARBA00022676"/>
    </source>
</evidence>
<keyword evidence="10" id="KW-0521">NADP</keyword>
<dbReference type="SUPFAM" id="SSF48403">
    <property type="entry name" value="Ankyrin repeat"/>
    <property type="match status" value="1"/>
</dbReference>
<dbReference type="PROSITE" id="PS50088">
    <property type="entry name" value="ANK_REPEAT"/>
    <property type="match status" value="2"/>
</dbReference>
<dbReference type="CDD" id="cd00051">
    <property type="entry name" value="EFh"/>
    <property type="match status" value="1"/>
</dbReference>
<dbReference type="PROSITE" id="PS51996">
    <property type="entry name" value="TR_MART"/>
    <property type="match status" value="1"/>
</dbReference>
<keyword evidence="3 10" id="KW-0808">Transferase</keyword>
<evidence type="ECO:0000259" key="12">
    <source>
        <dbReference type="PROSITE" id="PS50222"/>
    </source>
</evidence>
<accession>A0A0M0K1S9</accession>
<dbReference type="InterPro" id="IPR000768">
    <property type="entry name" value="ART"/>
</dbReference>
<gene>
    <name evidence="13" type="ORF">Ctob_011083</name>
</gene>
<dbReference type="SUPFAM" id="SSF47473">
    <property type="entry name" value="EF-hand"/>
    <property type="match status" value="1"/>
</dbReference>
<dbReference type="InterPro" id="IPR011992">
    <property type="entry name" value="EF-hand-dom_pair"/>
</dbReference>
<dbReference type="PROSITE" id="PS50222">
    <property type="entry name" value="EF_HAND_2"/>
    <property type="match status" value="2"/>
</dbReference>
<organism evidence="13 14">
    <name type="scientific">Chrysochromulina tobinii</name>
    <dbReference type="NCBI Taxonomy" id="1460289"/>
    <lineage>
        <taxon>Eukaryota</taxon>
        <taxon>Haptista</taxon>
        <taxon>Haptophyta</taxon>
        <taxon>Prymnesiophyceae</taxon>
        <taxon>Prymnesiales</taxon>
        <taxon>Chrysochromulinaceae</taxon>
        <taxon>Chrysochromulina</taxon>
    </lineage>
</organism>
<dbReference type="PROSITE" id="PS00018">
    <property type="entry name" value="EF_HAND_1"/>
    <property type="match status" value="1"/>
</dbReference>
<evidence type="ECO:0000256" key="9">
    <source>
        <dbReference type="PROSITE-ProRule" id="PRU00023"/>
    </source>
</evidence>
<evidence type="ECO:0000256" key="10">
    <source>
        <dbReference type="RuleBase" id="RU361228"/>
    </source>
</evidence>
<feature type="region of interest" description="Disordered" evidence="11">
    <location>
        <begin position="190"/>
        <end position="218"/>
    </location>
</feature>
<dbReference type="Gene3D" id="3.90.176.10">
    <property type="entry name" value="Toxin ADP-ribosyltransferase, Chain A, domain 1"/>
    <property type="match status" value="1"/>
</dbReference>
<dbReference type="GO" id="GO:0005509">
    <property type="term" value="F:calcium ion binding"/>
    <property type="evidence" value="ECO:0007669"/>
    <property type="project" value="InterPro"/>
</dbReference>
<dbReference type="EMBL" id="JWZX01001750">
    <property type="protein sequence ID" value="KOO32532.1"/>
    <property type="molecule type" value="Genomic_DNA"/>
</dbReference>
<feature type="repeat" description="ANK" evidence="9">
    <location>
        <begin position="380"/>
        <end position="412"/>
    </location>
</feature>
<dbReference type="GO" id="GO:0016779">
    <property type="term" value="F:nucleotidyltransferase activity"/>
    <property type="evidence" value="ECO:0007669"/>
    <property type="project" value="UniProtKB-KW"/>
</dbReference>
<feature type="domain" description="EF-hand" evidence="12">
    <location>
        <begin position="1367"/>
        <end position="1402"/>
    </location>
</feature>
<keyword evidence="6" id="KW-0106">Calcium</keyword>
<dbReference type="OrthoDB" id="10248537at2759"/>
<evidence type="ECO:0000256" key="6">
    <source>
        <dbReference type="ARBA" id="ARBA00022837"/>
    </source>
</evidence>
<protein>
    <recommendedName>
        <fullName evidence="10">NAD(P)(+)--arginine ADP-ribosyltransferase</fullName>
        <ecNumber evidence="10">2.4.2.31</ecNumber>
    </recommendedName>
    <alternativeName>
        <fullName evidence="10">Mono(ADP-ribosyl)transferase</fullName>
    </alternativeName>
</protein>
<dbReference type="Pfam" id="PF01129">
    <property type="entry name" value="ART"/>
    <property type="match status" value="1"/>
</dbReference>
<dbReference type="PANTHER" id="PTHR24173">
    <property type="entry name" value="ANKYRIN REPEAT CONTAINING"/>
    <property type="match status" value="1"/>
</dbReference>
<evidence type="ECO:0000256" key="1">
    <source>
        <dbReference type="ARBA" id="ARBA00009558"/>
    </source>
</evidence>
<dbReference type="SMART" id="SM00054">
    <property type="entry name" value="EFh"/>
    <property type="match status" value="2"/>
</dbReference>
<dbReference type="Gene3D" id="1.10.238.10">
    <property type="entry name" value="EF-hand"/>
    <property type="match status" value="1"/>
</dbReference>